<dbReference type="STRING" id="1797110.A3841_08720"/>
<evidence type="ECO:0000313" key="2">
    <source>
        <dbReference type="EMBL" id="OKL42070.1"/>
    </source>
</evidence>
<dbReference type="AlphaFoldDB" id="A0A1Q5PIL9"/>
<keyword evidence="3" id="KW-1185">Reference proteome</keyword>
<evidence type="ECO:0000313" key="3">
    <source>
        <dbReference type="Proteomes" id="UP000186551"/>
    </source>
</evidence>
<dbReference type="InterPro" id="IPR040836">
    <property type="entry name" value="SAVED"/>
</dbReference>
<protein>
    <recommendedName>
        <fullName evidence="1">SMODS-associated and fused to various effectors domain-containing protein</fullName>
    </recommendedName>
</protein>
<gene>
    <name evidence="2" type="ORF">A3841_08720</name>
</gene>
<dbReference type="NCBIfam" id="NF033611">
    <property type="entry name" value="SAVED"/>
    <property type="match status" value="1"/>
</dbReference>
<name>A0A1Q5PIL9_9BACT</name>
<evidence type="ECO:0000259" key="1">
    <source>
        <dbReference type="Pfam" id="PF18145"/>
    </source>
</evidence>
<dbReference type="Proteomes" id="UP000186551">
    <property type="component" value="Unassembled WGS sequence"/>
</dbReference>
<sequence>MQKDINKAYISHIIAAKEDGPRGDEELSEKLEIAYENLMLLCDECHNRIDEADPKNHPVAYLQAMKAEHEERIEALTDIDVDKRSHIVVYRANVGEHTPVLNFETVRGYLPPERYPAAPHAIDLGLRNSPQRDKDDFFWQSEIRSLETLFTEQLKPRLRRGEIEHLSIFAFAPIPLLVKLGTLINDIQHAEVHQPIRNPKSWKWQPDGEYSDVRYFVHSSKEKQAQVALNLSLSATITNDRIHRVLGEDVAIFTLTTEEPFNDFLKCMKHLQSFSKELRLLLNQIKAQYGSEVPLHVFPAMPISAAVELGRSWMPKADMSLLLYDENTAAEGFRQVIEIQNY</sequence>
<organism evidence="2 3">
    <name type="scientific">Pontibacter flavimaris</name>
    <dbReference type="NCBI Taxonomy" id="1797110"/>
    <lineage>
        <taxon>Bacteria</taxon>
        <taxon>Pseudomonadati</taxon>
        <taxon>Bacteroidota</taxon>
        <taxon>Cytophagia</taxon>
        <taxon>Cytophagales</taxon>
        <taxon>Hymenobacteraceae</taxon>
        <taxon>Pontibacter</taxon>
    </lineage>
</organism>
<proteinExistence type="predicted"/>
<dbReference type="EMBL" id="LVWA01000002">
    <property type="protein sequence ID" value="OKL42070.1"/>
    <property type="molecule type" value="Genomic_DNA"/>
</dbReference>
<accession>A0A1Q5PIL9</accession>
<dbReference type="Pfam" id="PF18145">
    <property type="entry name" value="SAVED"/>
    <property type="match status" value="1"/>
</dbReference>
<feature type="domain" description="SMODS-associated and fused to various effectors" evidence="1">
    <location>
        <begin position="147"/>
        <end position="339"/>
    </location>
</feature>
<comment type="caution">
    <text evidence="2">The sequence shown here is derived from an EMBL/GenBank/DDBJ whole genome shotgun (WGS) entry which is preliminary data.</text>
</comment>
<reference evidence="2 3" key="1">
    <citation type="submission" date="2016-03" db="EMBL/GenBank/DDBJ databases">
        <title>Genome sequence of Pontibacter sp. nov., of the family cytophagaceae, isolated from marine sediment of the Yellow Sea, China.</title>
        <authorList>
            <person name="Zhang G."/>
            <person name="Zhang R."/>
        </authorList>
    </citation>
    <scope>NUCLEOTIDE SEQUENCE [LARGE SCALE GENOMIC DNA]</scope>
    <source>
        <strain evidence="2 3">S10-8</strain>
    </source>
</reference>